<evidence type="ECO:0000313" key="2">
    <source>
        <dbReference type="Proteomes" id="UP000092876"/>
    </source>
</evidence>
<dbReference type="Proteomes" id="UP000092876">
    <property type="component" value="Unassembled WGS sequence"/>
</dbReference>
<organism evidence="1 2">
    <name type="scientific">Vibrio atlanticus</name>
    <dbReference type="NCBI Taxonomy" id="693153"/>
    <lineage>
        <taxon>Bacteria</taxon>
        <taxon>Pseudomonadati</taxon>
        <taxon>Pseudomonadota</taxon>
        <taxon>Gammaproteobacteria</taxon>
        <taxon>Vibrionales</taxon>
        <taxon>Vibrionaceae</taxon>
        <taxon>Vibrio</taxon>
    </lineage>
</organism>
<accession>A0A1C3IU52</accession>
<evidence type="ECO:0000313" key="1">
    <source>
        <dbReference type="EMBL" id="SBS64930.1"/>
    </source>
</evidence>
<dbReference type="GeneID" id="94234739"/>
<proteinExistence type="predicted"/>
<reference evidence="2" key="1">
    <citation type="submission" date="2016-06" db="EMBL/GenBank/DDBJ databases">
        <authorList>
            <person name="Rodrigo-Torres Lidia"/>
            <person name="Arahal R.David."/>
        </authorList>
    </citation>
    <scope>NUCLEOTIDE SEQUENCE [LARGE SCALE GENOMIC DNA]</scope>
    <source>
        <strain evidence="2">CECT 7223</strain>
    </source>
</reference>
<dbReference type="EMBL" id="FLQP01000033">
    <property type="protein sequence ID" value="SBS64930.1"/>
    <property type="molecule type" value="Genomic_DNA"/>
</dbReference>
<gene>
    <name evidence="1" type="ORF">VAT7223_02422</name>
</gene>
<protein>
    <recommendedName>
        <fullName evidence="3">DUF1365 domain-containing protein</fullName>
    </recommendedName>
</protein>
<dbReference type="PANTHER" id="PTHR33973">
    <property type="entry name" value="OS07G0153300 PROTEIN"/>
    <property type="match status" value="1"/>
</dbReference>
<name>A0A1C3IU52_9VIBR</name>
<sequence>MNSQTLTSEMEIASEKSEELSGIYWGNVRHRRFGDITHEFSYQLYMMGLDLDELPQTTARSALFGTRWFNPIRFVESDYLAEKKENFTTDEPKSLKQRIASKVQQLGGVWSDSNRVTMLAQCRCLGIYFSPINCFFCYDETGDCKYMLAEVSNTPWRERHYYLIDMRQELKVKKEFHVSPFMDLNMTYFWKIKPPAKRTLVHIESRRDDKLFDATLALTKQSVTKANIRRTVFKIPAMTIKVVMGIYYQALKLFLKKVPFVGHPDSTS</sequence>
<dbReference type="RefSeq" id="WP_065679349.1">
    <property type="nucleotide sequence ID" value="NZ_AP025461.1"/>
</dbReference>
<dbReference type="PANTHER" id="PTHR33973:SF4">
    <property type="entry name" value="OS07G0153300 PROTEIN"/>
    <property type="match status" value="1"/>
</dbReference>
<dbReference type="InterPro" id="IPR010775">
    <property type="entry name" value="DUF1365"/>
</dbReference>
<dbReference type="Pfam" id="PF07103">
    <property type="entry name" value="DUF1365"/>
    <property type="match status" value="1"/>
</dbReference>
<dbReference type="AlphaFoldDB" id="A0A1C3IU52"/>
<evidence type="ECO:0008006" key="3">
    <source>
        <dbReference type="Google" id="ProtNLM"/>
    </source>
</evidence>